<evidence type="ECO:0000256" key="1">
    <source>
        <dbReference type="SAM" id="MobiDB-lite"/>
    </source>
</evidence>
<keyword evidence="2" id="KW-0812">Transmembrane</keyword>
<name>A0A6P1BLA5_9BRAD</name>
<comment type="caution">
    <text evidence="3">The sequence shown here is derived from an EMBL/GenBank/DDBJ whole genome shotgun (WGS) entry which is preliminary data.</text>
</comment>
<dbReference type="AlphaFoldDB" id="A0A6P1BLA5"/>
<evidence type="ECO:0000313" key="4">
    <source>
        <dbReference type="Proteomes" id="UP000468531"/>
    </source>
</evidence>
<keyword evidence="4" id="KW-1185">Reference proteome</keyword>
<dbReference type="EMBL" id="VKHP01000125">
    <property type="protein sequence ID" value="NEU99307.1"/>
    <property type="molecule type" value="Genomic_DNA"/>
</dbReference>
<gene>
    <name evidence="3" type="ORF">FNJ47_26635</name>
</gene>
<reference evidence="3 4" key="1">
    <citation type="journal article" date="2020" name="Arch. Microbiol.">
        <title>Bradyrhizobium uaiense sp. nov., a new highly efficient cowpea symbiont.</title>
        <authorList>
            <person name="Cabral Michel D."/>
            <person name="Azarias Guimaraes A."/>
            <person name="Martins da Costa E."/>
            <person name="Soares de Carvalho T."/>
            <person name="Balsanelli E."/>
            <person name="Willems A."/>
            <person name="Maltempi de Souza E."/>
            <person name="de Souza Moreira F.M."/>
        </authorList>
    </citation>
    <scope>NUCLEOTIDE SEQUENCE [LARGE SCALE GENOMIC DNA]</scope>
    <source>
        <strain evidence="3 4">UFLA 03-164</strain>
    </source>
</reference>
<feature type="transmembrane region" description="Helical" evidence="2">
    <location>
        <begin position="61"/>
        <end position="80"/>
    </location>
</feature>
<dbReference type="Proteomes" id="UP000468531">
    <property type="component" value="Unassembled WGS sequence"/>
</dbReference>
<sequence>MDTATLRHAASRGRPRSGGIETTPALNSHLSWSANMVPRIGISPAFVTDILLAARRYDLSLCFAFSVGVRALFSLSATLIRQPMRGTF</sequence>
<protein>
    <submittedName>
        <fullName evidence="3">Uncharacterized protein</fullName>
    </submittedName>
</protein>
<keyword evidence="2" id="KW-1133">Transmembrane helix</keyword>
<accession>A0A6P1BLA5</accession>
<feature type="region of interest" description="Disordered" evidence="1">
    <location>
        <begin position="1"/>
        <end position="22"/>
    </location>
</feature>
<keyword evidence="2" id="KW-0472">Membrane</keyword>
<organism evidence="3 4">
    <name type="scientific">Bradyrhizobium uaiense</name>
    <dbReference type="NCBI Taxonomy" id="2594946"/>
    <lineage>
        <taxon>Bacteria</taxon>
        <taxon>Pseudomonadati</taxon>
        <taxon>Pseudomonadota</taxon>
        <taxon>Alphaproteobacteria</taxon>
        <taxon>Hyphomicrobiales</taxon>
        <taxon>Nitrobacteraceae</taxon>
        <taxon>Bradyrhizobium</taxon>
    </lineage>
</organism>
<proteinExistence type="predicted"/>
<evidence type="ECO:0000256" key="2">
    <source>
        <dbReference type="SAM" id="Phobius"/>
    </source>
</evidence>
<evidence type="ECO:0000313" key="3">
    <source>
        <dbReference type="EMBL" id="NEU99307.1"/>
    </source>
</evidence>